<sequence>MMKTDPYLTEDGLKAVRKTGWPEWEEDGYRVSIRHSGGDGFYKACWSEEEKEWFFVGYTGTHEAHVLLRDWFRVWLEKHDIMVSCAHTKLVKYAGWRWEGNDYFKDPVWIRAVKADTYDAALIAAVLAAEEKK</sequence>
<evidence type="ECO:0008006" key="2">
    <source>
        <dbReference type="Google" id="ProtNLM"/>
    </source>
</evidence>
<dbReference type="AlphaFoldDB" id="A0A6M3LK56"/>
<protein>
    <recommendedName>
        <fullName evidence="2">Phage ABA sandwich domain-containing protein</fullName>
    </recommendedName>
</protein>
<proteinExistence type="predicted"/>
<organism evidence="1">
    <name type="scientific">viral metagenome</name>
    <dbReference type="NCBI Taxonomy" id="1070528"/>
    <lineage>
        <taxon>unclassified sequences</taxon>
        <taxon>metagenomes</taxon>
        <taxon>organismal metagenomes</taxon>
    </lineage>
</organism>
<accession>A0A6M3LK56</accession>
<name>A0A6M3LK56_9ZZZZ</name>
<evidence type="ECO:0000313" key="1">
    <source>
        <dbReference type="EMBL" id="QJA93654.1"/>
    </source>
</evidence>
<gene>
    <name evidence="1" type="ORF">MM415B04162_0008</name>
</gene>
<dbReference type="EMBL" id="MT143166">
    <property type="protein sequence ID" value="QJA93654.1"/>
    <property type="molecule type" value="Genomic_DNA"/>
</dbReference>
<reference evidence="1" key="1">
    <citation type="submission" date="2020-03" db="EMBL/GenBank/DDBJ databases">
        <title>The deep terrestrial virosphere.</title>
        <authorList>
            <person name="Holmfeldt K."/>
            <person name="Nilsson E."/>
            <person name="Simone D."/>
            <person name="Lopez-Fernandez M."/>
            <person name="Wu X."/>
            <person name="de Brujin I."/>
            <person name="Lundin D."/>
            <person name="Andersson A."/>
            <person name="Bertilsson S."/>
            <person name="Dopson M."/>
        </authorList>
    </citation>
    <scope>NUCLEOTIDE SEQUENCE</scope>
    <source>
        <strain evidence="1">MM415B04162</strain>
    </source>
</reference>